<evidence type="ECO:0000313" key="4">
    <source>
        <dbReference type="Proteomes" id="UP001642360"/>
    </source>
</evidence>
<dbReference type="InterPro" id="IPR057375">
    <property type="entry name" value="ULP2A/B_PH"/>
</dbReference>
<dbReference type="Pfam" id="PF25352">
    <property type="entry name" value="PH_ULP"/>
    <property type="match status" value="1"/>
</dbReference>
<feature type="region of interest" description="Disordered" evidence="1">
    <location>
        <begin position="166"/>
        <end position="211"/>
    </location>
</feature>
<dbReference type="AlphaFoldDB" id="A0ABC8UZV3"/>
<accession>A0ABC8UZV3</accession>
<comment type="caution">
    <text evidence="3">The sequence shown here is derived from an EMBL/GenBank/DDBJ whole genome shotgun (WGS) entry which is preliminary data.</text>
</comment>
<sequence>MTSSCKGFDVFEFKGDDEISEKNANRYSSKFQNPDSIDNFKFLETVAQGTNVLSNEIGNVQCADVDGVNSDHNCDSALSYTLLDAGEAPKRMYGFDVGSHTDVGSPKQLIEESCSSPKISPESRTDKLEPENLCFRLGGSSILGASSSGNSQLNCNLLESPSSHDSFRVVSDADGSQNERSPSTSSDNAEDDDSLDGASSDHGSGHWEMGDRDAVAFNPDYVMYHDMYHTNCVLTFSSSWIEIEGSVGYGNQETFSFHSAIDNISYIESELSGKQSCTSSESHSSIHAPIANQGATYAPITAHNYEIRK</sequence>
<evidence type="ECO:0000259" key="2">
    <source>
        <dbReference type="Pfam" id="PF25352"/>
    </source>
</evidence>
<proteinExistence type="predicted"/>
<reference evidence="3 4" key="1">
    <citation type="submission" date="2024-02" db="EMBL/GenBank/DDBJ databases">
        <authorList>
            <person name="Vignale AGUSTIN F."/>
            <person name="Sosa J E."/>
            <person name="Modenutti C."/>
        </authorList>
    </citation>
    <scope>NUCLEOTIDE SEQUENCE [LARGE SCALE GENOMIC DNA]</scope>
</reference>
<name>A0ABC8UZV3_9AQUA</name>
<dbReference type="Proteomes" id="UP001642360">
    <property type="component" value="Unassembled WGS sequence"/>
</dbReference>
<dbReference type="EMBL" id="CAUOFW020009613">
    <property type="protein sequence ID" value="CAK9186598.1"/>
    <property type="molecule type" value="Genomic_DNA"/>
</dbReference>
<feature type="compositionally biased region" description="Polar residues" evidence="1">
    <location>
        <begin position="174"/>
        <end position="187"/>
    </location>
</feature>
<protein>
    <recommendedName>
        <fullName evidence="2">Probable ubiquitin-like-specific protease 2A/B PH domain-containing protein</fullName>
    </recommendedName>
</protein>
<gene>
    <name evidence="3" type="ORF">ILEXP_LOCUS57090</name>
</gene>
<feature type="region of interest" description="Disordered" evidence="1">
    <location>
        <begin position="99"/>
        <end position="126"/>
    </location>
</feature>
<dbReference type="PANTHER" id="PTHR47764">
    <property type="entry name" value="UBIQUITIN-LIKE-SPECIFIC PROTEASE 2B-RELATED"/>
    <property type="match status" value="1"/>
</dbReference>
<evidence type="ECO:0000313" key="3">
    <source>
        <dbReference type="EMBL" id="CAK9186598.1"/>
    </source>
</evidence>
<evidence type="ECO:0000256" key="1">
    <source>
        <dbReference type="SAM" id="MobiDB-lite"/>
    </source>
</evidence>
<keyword evidence="4" id="KW-1185">Reference proteome</keyword>
<dbReference type="PANTHER" id="PTHR47764:SF2">
    <property type="entry name" value="UBIQUITIN-LIKE PROTEASE FAMILY PROFILE DOMAIN-CONTAINING PROTEIN"/>
    <property type="match status" value="1"/>
</dbReference>
<organism evidence="3 4">
    <name type="scientific">Ilex paraguariensis</name>
    <name type="common">yerba mate</name>
    <dbReference type="NCBI Taxonomy" id="185542"/>
    <lineage>
        <taxon>Eukaryota</taxon>
        <taxon>Viridiplantae</taxon>
        <taxon>Streptophyta</taxon>
        <taxon>Embryophyta</taxon>
        <taxon>Tracheophyta</taxon>
        <taxon>Spermatophyta</taxon>
        <taxon>Magnoliopsida</taxon>
        <taxon>eudicotyledons</taxon>
        <taxon>Gunneridae</taxon>
        <taxon>Pentapetalae</taxon>
        <taxon>asterids</taxon>
        <taxon>campanulids</taxon>
        <taxon>Aquifoliales</taxon>
        <taxon>Aquifoliaceae</taxon>
        <taxon>Ilex</taxon>
    </lineage>
</organism>
<feature type="domain" description="Probable ubiquitin-like-specific protease 2A/B PH" evidence="2">
    <location>
        <begin position="214"/>
        <end position="274"/>
    </location>
</feature>